<evidence type="ECO:0000313" key="1">
    <source>
        <dbReference type="EMBL" id="GGY71234.1"/>
    </source>
</evidence>
<gene>
    <name evidence="1" type="ORF">GCM10010326_76750</name>
</gene>
<name>A0ABQ3AYC2_9ACTN</name>
<dbReference type="GeneID" id="96295497"/>
<protein>
    <submittedName>
        <fullName evidence="1">Uncharacterized protein</fullName>
    </submittedName>
</protein>
<accession>A0ABQ3AYC2</accession>
<dbReference type="RefSeq" id="WP_190029589.1">
    <property type="nucleotide sequence ID" value="NZ_BMUU01000026.1"/>
</dbReference>
<sequence length="85" mass="8913">MEVSGNCSLYYSQTSYKKTGGSPVSIQLGLAYGGYYKTSAMTISSGQTKTHSWGGLLKSNADDCSVAGYMVATTGNYYTPPVGVC</sequence>
<dbReference type="EMBL" id="BMUU01000026">
    <property type="protein sequence ID" value="GGY71234.1"/>
    <property type="molecule type" value="Genomic_DNA"/>
</dbReference>
<dbReference type="Proteomes" id="UP000600946">
    <property type="component" value="Unassembled WGS sequence"/>
</dbReference>
<evidence type="ECO:0000313" key="2">
    <source>
        <dbReference type="Proteomes" id="UP000600946"/>
    </source>
</evidence>
<comment type="caution">
    <text evidence="1">The sequence shown here is derived from an EMBL/GenBank/DDBJ whole genome shotgun (WGS) entry which is preliminary data.</text>
</comment>
<proteinExistence type="predicted"/>
<organism evidence="1 2">
    <name type="scientific">Streptomyces xanthochromogenes</name>
    <dbReference type="NCBI Taxonomy" id="67384"/>
    <lineage>
        <taxon>Bacteria</taxon>
        <taxon>Bacillati</taxon>
        <taxon>Actinomycetota</taxon>
        <taxon>Actinomycetes</taxon>
        <taxon>Kitasatosporales</taxon>
        <taxon>Streptomycetaceae</taxon>
        <taxon>Streptomyces</taxon>
    </lineage>
</organism>
<reference evidence="2" key="1">
    <citation type="journal article" date="2019" name="Int. J. Syst. Evol. Microbiol.">
        <title>The Global Catalogue of Microorganisms (GCM) 10K type strain sequencing project: providing services to taxonomists for standard genome sequencing and annotation.</title>
        <authorList>
            <consortium name="The Broad Institute Genomics Platform"/>
            <consortium name="The Broad Institute Genome Sequencing Center for Infectious Disease"/>
            <person name="Wu L."/>
            <person name="Ma J."/>
        </authorList>
    </citation>
    <scope>NUCLEOTIDE SEQUENCE [LARGE SCALE GENOMIC DNA]</scope>
    <source>
        <strain evidence="2">JCM 4594</strain>
    </source>
</reference>
<keyword evidence="2" id="KW-1185">Reference proteome</keyword>